<feature type="compositionally biased region" description="Basic residues" evidence="1">
    <location>
        <begin position="150"/>
        <end position="169"/>
    </location>
</feature>
<organism evidence="2">
    <name type="scientific">uncultured Solirubrobacteraceae bacterium</name>
    <dbReference type="NCBI Taxonomy" id="1162706"/>
    <lineage>
        <taxon>Bacteria</taxon>
        <taxon>Bacillati</taxon>
        <taxon>Actinomycetota</taxon>
        <taxon>Thermoleophilia</taxon>
        <taxon>Solirubrobacterales</taxon>
        <taxon>Solirubrobacteraceae</taxon>
        <taxon>environmental samples</taxon>
    </lineage>
</organism>
<dbReference type="AlphaFoldDB" id="A0A6J4RMQ9"/>
<feature type="region of interest" description="Disordered" evidence="1">
    <location>
        <begin position="1"/>
        <end position="129"/>
    </location>
</feature>
<feature type="compositionally biased region" description="Low complexity" evidence="1">
    <location>
        <begin position="223"/>
        <end position="233"/>
    </location>
</feature>
<feature type="compositionally biased region" description="Basic and acidic residues" evidence="1">
    <location>
        <begin position="271"/>
        <end position="287"/>
    </location>
</feature>
<dbReference type="EMBL" id="CADCVP010000033">
    <property type="protein sequence ID" value="CAA9473302.1"/>
    <property type="molecule type" value="Genomic_DNA"/>
</dbReference>
<feature type="compositionally biased region" description="Basic residues" evidence="1">
    <location>
        <begin position="203"/>
        <end position="222"/>
    </location>
</feature>
<name>A0A6J4RMQ9_9ACTN</name>
<evidence type="ECO:0000313" key="2">
    <source>
        <dbReference type="EMBL" id="CAA9473302.1"/>
    </source>
</evidence>
<feature type="region of interest" description="Disordered" evidence="1">
    <location>
        <begin position="248"/>
        <end position="302"/>
    </location>
</feature>
<protein>
    <submittedName>
        <fullName evidence="2">Uncharacterized protein</fullName>
    </submittedName>
</protein>
<feature type="region of interest" description="Disordered" evidence="1">
    <location>
        <begin position="148"/>
        <end position="181"/>
    </location>
</feature>
<feature type="region of interest" description="Disordered" evidence="1">
    <location>
        <begin position="198"/>
        <end position="233"/>
    </location>
</feature>
<accession>A0A6J4RMQ9</accession>
<sequence>DERTAPDSPAPGRAPRAAGRRRAAAGRPARGGTGRDPPALAGVDPPPGPVADLPHRPGGHARPRGAGGAHRARDRLVEPPARDHHRRHDGAGPGADRLGGAVRPHLGGPRPAAGLRHQRHGAAPGDRLDGADVVRLPGLLRRVGGDLRHHRERRPAGAARRRRVHARAHRRDDPRHPAGAGVRGVLLPRLLLHRAATLVRGGGRSRRHRRRLRADPRRRHRAGVPGPAVGPRRPAVPALLAHRLDHSLHGAPRAQQLDRPRRRTRVGAGGHRGDDAGQQRADRRYRADGGPSLGSADAASGL</sequence>
<feature type="non-terminal residue" evidence="2">
    <location>
        <position position="302"/>
    </location>
</feature>
<evidence type="ECO:0000256" key="1">
    <source>
        <dbReference type="SAM" id="MobiDB-lite"/>
    </source>
</evidence>
<reference evidence="2" key="1">
    <citation type="submission" date="2020-02" db="EMBL/GenBank/DDBJ databases">
        <authorList>
            <person name="Meier V. D."/>
        </authorList>
    </citation>
    <scope>NUCLEOTIDE SEQUENCE</scope>
    <source>
        <strain evidence="2">AVDCRST_MAG69</strain>
    </source>
</reference>
<gene>
    <name evidence="2" type="ORF">AVDCRST_MAG69-247</name>
</gene>
<proteinExistence type="predicted"/>
<feature type="non-terminal residue" evidence="2">
    <location>
        <position position="1"/>
    </location>
</feature>